<name>A0AA39MZ90_ARMTA</name>
<comment type="caution">
    <text evidence="2">The sequence shown here is derived from an EMBL/GenBank/DDBJ whole genome shotgun (WGS) entry which is preliminary data.</text>
</comment>
<protein>
    <submittedName>
        <fullName evidence="2">Uncharacterized protein</fullName>
    </submittedName>
</protein>
<evidence type="ECO:0000256" key="1">
    <source>
        <dbReference type="SAM" id="MobiDB-lite"/>
    </source>
</evidence>
<accession>A0AA39MZ90</accession>
<evidence type="ECO:0000313" key="3">
    <source>
        <dbReference type="Proteomes" id="UP001175211"/>
    </source>
</evidence>
<sequence length="228" mass="24496">MPSQGFPLLKSPSADLQDGTFSHPIHHGNTSITPSSKHLPLIDATLGSGISIVASGTDSNLPPDCVRYGTQVGDVADDGRFKYLFKVFKDAEDPVNLNWHSVPPGFVPLKVDPRIRETSEFYDRNSTVTMSVAKQRSTGVLFNSTSTITRGAILTLPDGAKRYDCELSVGTNTSGENQGTGVHNDSDSQMYALGEGRTSTAVSTVLARIWSICVVGMHTDPYYPLFGG</sequence>
<reference evidence="2" key="1">
    <citation type="submission" date="2023-06" db="EMBL/GenBank/DDBJ databases">
        <authorList>
            <consortium name="Lawrence Berkeley National Laboratory"/>
            <person name="Ahrendt S."/>
            <person name="Sahu N."/>
            <person name="Indic B."/>
            <person name="Wong-Bajracharya J."/>
            <person name="Merenyi Z."/>
            <person name="Ke H.-M."/>
            <person name="Monk M."/>
            <person name="Kocsube S."/>
            <person name="Drula E."/>
            <person name="Lipzen A."/>
            <person name="Balint B."/>
            <person name="Henrissat B."/>
            <person name="Andreopoulos B."/>
            <person name="Martin F.M."/>
            <person name="Harder C.B."/>
            <person name="Rigling D."/>
            <person name="Ford K.L."/>
            <person name="Foster G.D."/>
            <person name="Pangilinan J."/>
            <person name="Papanicolaou A."/>
            <person name="Barry K."/>
            <person name="LaButti K."/>
            <person name="Viragh M."/>
            <person name="Koriabine M."/>
            <person name="Yan M."/>
            <person name="Riley R."/>
            <person name="Champramary S."/>
            <person name="Plett K.L."/>
            <person name="Tsai I.J."/>
            <person name="Slot J."/>
            <person name="Sipos G."/>
            <person name="Plett J."/>
            <person name="Nagy L.G."/>
            <person name="Grigoriev I.V."/>
        </authorList>
    </citation>
    <scope>NUCLEOTIDE SEQUENCE</scope>
    <source>
        <strain evidence="2">CCBAS 213</strain>
    </source>
</reference>
<dbReference type="GeneID" id="85353451"/>
<dbReference type="AlphaFoldDB" id="A0AA39MZ90"/>
<organism evidence="2 3">
    <name type="scientific">Armillaria tabescens</name>
    <name type="common">Ringless honey mushroom</name>
    <name type="synonym">Agaricus tabescens</name>
    <dbReference type="NCBI Taxonomy" id="1929756"/>
    <lineage>
        <taxon>Eukaryota</taxon>
        <taxon>Fungi</taxon>
        <taxon>Dikarya</taxon>
        <taxon>Basidiomycota</taxon>
        <taxon>Agaricomycotina</taxon>
        <taxon>Agaricomycetes</taxon>
        <taxon>Agaricomycetidae</taxon>
        <taxon>Agaricales</taxon>
        <taxon>Marasmiineae</taxon>
        <taxon>Physalacriaceae</taxon>
        <taxon>Desarmillaria</taxon>
    </lineage>
</organism>
<dbReference type="EMBL" id="JAUEPS010000033">
    <property type="protein sequence ID" value="KAK0451370.1"/>
    <property type="molecule type" value="Genomic_DNA"/>
</dbReference>
<keyword evidence="3" id="KW-1185">Reference proteome</keyword>
<evidence type="ECO:0000313" key="2">
    <source>
        <dbReference type="EMBL" id="KAK0451370.1"/>
    </source>
</evidence>
<gene>
    <name evidence="2" type="ORF">EV420DRAFT_1482482</name>
</gene>
<dbReference type="RefSeq" id="XP_060327707.1">
    <property type="nucleotide sequence ID" value="XM_060469903.1"/>
</dbReference>
<feature type="region of interest" description="Disordered" evidence="1">
    <location>
        <begin position="1"/>
        <end position="34"/>
    </location>
</feature>
<proteinExistence type="predicted"/>
<dbReference type="Proteomes" id="UP001175211">
    <property type="component" value="Unassembled WGS sequence"/>
</dbReference>